<dbReference type="PANTHER" id="PTHR24286">
    <property type="entry name" value="CYTOCHROME P450 26"/>
    <property type="match status" value="1"/>
</dbReference>
<dbReference type="GO" id="GO:0004497">
    <property type="term" value="F:monooxygenase activity"/>
    <property type="evidence" value="ECO:0007669"/>
    <property type="project" value="InterPro"/>
</dbReference>
<reference evidence="5 6" key="1">
    <citation type="submission" date="2024-04" db="EMBL/GenBank/DDBJ databases">
        <authorList>
            <person name="Fracassetti M."/>
        </authorList>
    </citation>
    <scope>NUCLEOTIDE SEQUENCE [LARGE SCALE GENOMIC DNA]</scope>
</reference>
<evidence type="ECO:0000313" key="5">
    <source>
        <dbReference type="EMBL" id="CAL1408007.1"/>
    </source>
</evidence>
<comment type="similarity">
    <text evidence="1">Belongs to the cytochrome P450 family.</text>
</comment>
<proteinExistence type="inferred from homology"/>
<evidence type="ECO:0008006" key="7">
    <source>
        <dbReference type="Google" id="ProtNLM"/>
    </source>
</evidence>
<keyword evidence="3" id="KW-0408">Iron</keyword>
<evidence type="ECO:0000256" key="3">
    <source>
        <dbReference type="ARBA" id="ARBA00023004"/>
    </source>
</evidence>
<dbReference type="AlphaFoldDB" id="A0AAV2GCT0"/>
<evidence type="ECO:0000256" key="4">
    <source>
        <dbReference type="SAM" id="Phobius"/>
    </source>
</evidence>
<dbReference type="GO" id="GO:0016132">
    <property type="term" value="P:brassinosteroid biosynthetic process"/>
    <property type="evidence" value="ECO:0007669"/>
    <property type="project" value="TreeGrafter"/>
</dbReference>
<accession>A0AAV2GCT0</accession>
<dbReference type="GO" id="GO:0005506">
    <property type="term" value="F:iron ion binding"/>
    <property type="evidence" value="ECO:0007669"/>
    <property type="project" value="InterPro"/>
</dbReference>
<dbReference type="GO" id="GO:0016705">
    <property type="term" value="F:oxidoreductase activity, acting on paired donors, with incorporation or reduction of molecular oxygen"/>
    <property type="evidence" value="ECO:0007669"/>
    <property type="project" value="InterPro"/>
</dbReference>
<dbReference type="Proteomes" id="UP001497516">
    <property type="component" value="Chromosome 8"/>
</dbReference>
<keyword evidence="4" id="KW-0472">Membrane</keyword>
<feature type="transmembrane region" description="Helical" evidence="4">
    <location>
        <begin position="5"/>
        <end position="23"/>
    </location>
</feature>
<protein>
    <recommendedName>
        <fullName evidence="7">Cytochrome P450</fullName>
    </recommendedName>
</protein>
<dbReference type="EMBL" id="OZ034821">
    <property type="protein sequence ID" value="CAL1408007.1"/>
    <property type="molecule type" value="Genomic_DNA"/>
</dbReference>
<dbReference type="SUPFAM" id="SSF48264">
    <property type="entry name" value="Cytochrome P450"/>
    <property type="match status" value="1"/>
</dbReference>
<keyword evidence="4" id="KW-0812">Transmembrane</keyword>
<dbReference type="GO" id="GO:0016125">
    <property type="term" value="P:sterol metabolic process"/>
    <property type="evidence" value="ECO:0007669"/>
    <property type="project" value="TreeGrafter"/>
</dbReference>
<keyword evidence="6" id="KW-1185">Reference proteome</keyword>
<organism evidence="5 6">
    <name type="scientific">Linum trigynum</name>
    <dbReference type="NCBI Taxonomy" id="586398"/>
    <lineage>
        <taxon>Eukaryota</taxon>
        <taxon>Viridiplantae</taxon>
        <taxon>Streptophyta</taxon>
        <taxon>Embryophyta</taxon>
        <taxon>Tracheophyta</taxon>
        <taxon>Spermatophyta</taxon>
        <taxon>Magnoliopsida</taxon>
        <taxon>eudicotyledons</taxon>
        <taxon>Gunneridae</taxon>
        <taxon>Pentapetalae</taxon>
        <taxon>rosids</taxon>
        <taxon>fabids</taxon>
        <taxon>Malpighiales</taxon>
        <taxon>Linaceae</taxon>
        <taxon>Linum</taxon>
    </lineage>
</organism>
<dbReference type="PANTHER" id="PTHR24286:SF37">
    <property type="entry name" value="CYTOCHROME P450 724B1"/>
    <property type="match status" value="1"/>
</dbReference>
<dbReference type="Gene3D" id="1.10.630.10">
    <property type="entry name" value="Cytochrome P450"/>
    <property type="match status" value="1"/>
</dbReference>
<dbReference type="GO" id="GO:0010268">
    <property type="term" value="P:brassinosteroid homeostasis"/>
    <property type="evidence" value="ECO:0007669"/>
    <property type="project" value="TreeGrafter"/>
</dbReference>
<keyword evidence="2" id="KW-0479">Metal-binding</keyword>
<name>A0AAV2GCT0_9ROSI</name>
<sequence length="210" mass="23812">MCSAWLWSSTIFVMIFISIFFIIPHPPPNSTTWPWPQVATSMACLLLPLTIITLIHFLPLLILHHDHHDNNNLPKGSFGWPLLGETLGFLNPHPSTSLGAFLQDHCSRKVFRSHLFLSPTLVSCDQELNYFILQNEGKLFECIYPKPIHGILGNVSMLVVVGDTHRRLRNVSLSLVNVTKSNPEFLHDVEMHDCNCDYEIMVWETAGAVL</sequence>
<keyword evidence="4" id="KW-1133">Transmembrane helix</keyword>
<gene>
    <name evidence="5" type="ORF">LTRI10_LOCUS47636</name>
</gene>
<evidence type="ECO:0000313" key="6">
    <source>
        <dbReference type="Proteomes" id="UP001497516"/>
    </source>
</evidence>
<dbReference type="InterPro" id="IPR036396">
    <property type="entry name" value="Cyt_P450_sf"/>
</dbReference>
<evidence type="ECO:0000256" key="1">
    <source>
        <dbReference type="ARBA" id="ARBA00010617"/>
    </source>
</evidence>
<feature type="transmembrane region" description="Helical" evidence="4">
    <location>
        <begin position="35"/>
        <end position="63"/>
    </location>
</feature>
<evidence type="ECO:0000256" key="2">
    <source>
        <dbReference type="ARBA" id="ARBA00022723"/>
    </source>
</evidence>
<dbReference type="GO" id="GO:0020037">
    <property type="term" value="F:heme binding"/>
    <property type="evidence" value="ECO:0007669"/>
    <property type="project" value="InterPro"/>
</dbReference>